<evidence type="ECO:0000256" key="15">
    <source>
        <dbReference type="ARBA" id="ARBA00023157"/>
    </source>
</evidence>
<feature type="domain" description="Ion transport" evidence="27">
    <location>
        <begin position="1077"/>
        <end position="1348"/>
    </location>
</feature>
<evidence type="ECO:0000256" key="19">
    <source>
        <dbReference type="ARBA" id="ARBA00025291"/>
    </source>
</evidence>
<evidence type="ECO:0000256" key="9">
    <source>
        <dbReference type="ARBA" id="ARBA00022843"/>
    </source>
</evidence>
<dbReference type="PANTHER" id="PTHR10037:SF208">
    <property type="entry name" value="SODIUM CHANNEL PROTEIN TYPE 10 SUBUNIT ALPHA"/>
    <property type="match status" value="1"/>
</dbReference>
<feature type="transmembrane region" description="Helical" evidence="25">
    <location>
        <begin position="1317"/>
        <end position="1340"/>
    </location>
</feature>
<evidence type="ECO:0000256" key="11">
    <source>
        <dbReference type="ARBA" id="ARBA00022989"/>
    </source>
</evidence>
<comment type="similarity">
    <text evidence="21">Belongs to the sodium channel (TC 1.A.1.10) family. Nav1.4/SCN4A subfamily.</text>
</comment>
<evidence type="ECO:0000256" key="16">
    <source>
        <dbReference type="ARBA" id="ARBA00023180"/>
    </source>
</evidence>
<comment type="subcellular location">
    <subcellularLocation>
        <location evidence="1 25">Cell membrane</location>
        <topology evidence="1 25">Multi-pass membrane protein</topology>
    </subcellularLocation>
</comment>
<dbReference type="Gene3D" id="1.10.287.70">
    <property type="match status" value="4"/>
</dbReference>
<dbReference type="Gene3D" id="1.20.120.350">
    <property type="entry name" value="Voltage-gated potassium channels. Chain C"/>
    <property type="match status" value="4"/>
</dbReference>
<dbReference type="Pfam" id="PF11933">
    <property type="entry name" value="Na_trans_cytopl"/>
    <property type="match status" value="1"/>
</dbReference>
<feature type="transmembrane region" description="Helical" evidence="25">
    <location>
        <begin position="1399"/>
        <end position="1417"/>
    </location>
</feature>
<dbReference type="InterPro" id="IPR005821">
    <property type="entry name" value="Ion_trans_dom"/>
</dbReference>
<evidence type="ECO:0000313" key="31">
    <source>
        <dbReference type="Ensembl" id="ENSPNAP00000046162.1"/>
    </source>
</evidence>
<dbReference type="GO" id="GO:0086010">
    <property type="term" value="P:membrane depolarization during action potential"/>
    <property type="evidence" value="ECO:0007669"/>
    <property type="project" value="TreeGrafter"/>
</dbReference>
<keyword evidence="10 25" id="KW-0851">Voltage-gated channel</keyword>
<feature type="transmembrane region" description="Helical" evidence="25">
    <location>
        <begin position="1078"/>
        <end position="1097"/>
    </location>
</feature>
<feature type="transmembrane region" description="Helical" evidence="25">
    <location>
        <begin position="1463"/>
        <end position="1482"/>
    </location>
</feature>
<evidence type="ECO:0000259" key="28">
    <source>
        <dbReference type="Pfam" id="PF06512"/>
    </source>
</evidence>
<dbReference type="Proteomes" id="UP001501920">
    <property type="component" value="Chromosome 3"/>
</dbReference>
<feature type="transmembrane region" description="Helical" evidence="25">
    <location>
        <begin position="1620"/>
        <end position="1643"/>
    </location>
</feature>
<evidence type="ECO:0000256" key="24">
    <source>
        <dbReference type="ARBA" id="ARBA00064899"/>
    </source>
</evidence>
<keyword evidence="13 25" id="KW-0406">Ion transport</keyword>
<dbReference type="SMART" id="SM00015">
    <property type="entry name" value="IQ"/>
    <property type="match status" value="1"/>
</dbReference>
<proteinExistence type="inferred from homology"/>
<evidence type="ECO:0000256" key="22">
    <source>
        <dbReference type="ARBA" id="ARBA00047025"/>
    </source>
</evidence>
<feature type="transmembrane region" description="Helical" evidence="25">
    <location>
        <begin position="860"/>
        <end position="885"/>
    </location>
</feature>
<dbReference type="InterPro" id="IPR027359">
    <property type="entry name" value="Volt_channel_dom_sf"/>
</dbReference>
<evidence type="ECO:0000256" key="2">
    <source>
        <dbReference type="ARBA" id="ARBA00006764"/>
    </source>
</evidence>
<dbReference type="Pfam" id="PF06512">
    <property type="entry name" value="Na_trans_assoc"/>
    <property type="match status" value="2"/>
</dbReference>
<evidence type="ECO:0000259" key="30">
    <source>
        <dbReference type="Pfam" id="PF24609"/>
    </source>
</evidence>
<feature type="transmembrane region" description="Helical" evidence="25">
    <location>
        <begin position="1530"/>
        <end position="1552"/>
    </location>
</feature>
<feature type="transmembrane region" description="Helical" evidence="25">
    <location>
        <begin position="1186"/>
        <end position="1204"/>
    </location>
</feature>
<feature type="domain" description="Sodium ion transport-associated" evidence="28">
    <location>
        <begin position="899"/>
        <end position="949"/>
    </location>
</feature>
<feature type="transmembrane region" description="Helical" evidence="25">
    <location>
        <begin position="257"/>
        <end position="277"/>
    </location>
</feature>
<dbReference type="InterPro" id="IPR024583">
    <property type="entry name" value="Na_trans_cytopl"/>
</dbReference>
<dbReference type="Pfam" id="PF00520">
    <property type="entry name" value="Ion_trans"/>
    <property type="match status" value="4"/>
</dbReference>
<feature type="domain" description="Voltage-gated Na+ ion channel cytoplasmic" evidence="29">
    <location>
        <begin position="482"/>
        <end position="564"/>
    </location>
</feature>
<feature type="transmembrane region" description="Helical" evidence="25">
    <location>
        <begin position="381"/>
        <end position="408"/>
    </location>
</feature>
<keyword evidence="4 25" id="KW-0894">Sodium channel</keyword>
<dbReference type="GO" id="GO:0005248">
    <property type="term" value="F:voltage-gated sodium channel activity"/>
    <property type="evidence" value="ECO:0007669"/>
    <property type="project" value="InterPro"/>
</dbReference>
<evidence type="ECO:0000256" key="1">
    <source>
        <dbReference type="ARBA" id="ARBA00004651"/>
    </source>
</evidence>
<evidence type="ECO:0000256" key="23">
    <source>
        <dbReference type="ARBA" id="ARBA00055248"/>
    </source>
</evidence>
<dbReference type="PANTHER" id="PTHR10037">
    <property type="entry name" value="VOLTAGE-GATED CATION CHANNEL CALCIUM AND SODIUM"/>
    <property type="match status" value="1"/>
</dbReference>
<evidence type="ECO:0000256" key="4">
    <source>
        <dbReference type="ARBA" id="ARBA00022461"/>
    </source>
</evidence>
<feature type="transmembrane region" description="Helical" evidence="25">
    <location>
        <begin position="662"/>
        <end position="680"/>
    </location>
</feature>
<dbReference type="InterPro" id="IPR058542">
    <property type="entry name" value="IQ_SCN5A_C"/>
</dbReference>
<evidence type="ECO:0000256" key="6">
    <source>
        <dbReference type="ARBA" id="ARBA00022553"/>
    </source>
</evidence>
<evidence type="ECO:0000256" key="3">
    <source>
        <dbReference type="ARBA" id="ARBA00022448"/>
    </source>
</evidence>
<evidence type="ECO:0000256" key="13">
    <source>
        <dbReference type="ARBA" id="ARBA00023065"/>
    </source>
</evidence>
<dbReference type="InterPro" id="IPR044564">
    <property type="entry name" value="Na_chnl_inactivation_gate"/>
</dbReference>
<dbReference type="GO" id="GO:0019228">
    <property type="term" value="P:neuronal action potential"/>
    <property type="evidence" value="ECO:0007669"/>
    <property type="project" value="TreeGrafter"/>
</dbReference>
<comment type="function">
    <text evidence="19">Tetrodotoxin-resistant channel that mediates the voltage-dependent sodium ion permeability of excitable membranes. Assuming opened or closed conformations in response to the voltage difference across the membrane, the protein forms a sodium-selective channel through which sodium ions may pass in accordance with their electrochemical gradient. Plays a role in neuropathic pain mechanisms.</text>
</comment>
<dbReference type="FunFam" id="1.20.120.350:FF:000004">
    <property type="entry name" value="Sodium channel protein"/>
    <property type="match status" value="1"/>
</dbReference>
<keyword evidence="15" id="KW-1015">Disulfide bond</keyword>
<accession>A0AAR2J749</accession>
<dbReference type="FunFam" id="1.10.287.70:FF:000001">
    <property type="entry name" value="Sodium channel protein"/>
    <property type="match status" value="1"/>
</dbReference>
<dbReference type="InterPro" id="IPR000048">
    <property type="entry name" value="IQ_motif_EF-hand-BS"/>
</dbReference>
<reference evidence="31 32" key="1">
    <citation type="submission" date="2020-10" db="EMBL/GenBank/DDBJ databases">
        <title>Pygocentrus nattereri (red-bellied piranha) genome, fPygNat1, primary haplotype.</title>
        <authorList>
            <person name="Myers G."/>
            <person name="Meyer A."/>
            <person name="Karagic N."/>
            <person name="Pippel M."/>
            <person name="Winkler S."/>
            <person name="Tracey A."/>
            <person name="Wood J."/>
            <person name="Formenti G."/>
            <person name="Howe K."/>
            <person name="Fedrigo O."/>
            <person name="Jarvis E.D."/>
        </authorList>
    </citation>
    <scope>NUCLEOTIDE SEQUENCE [LARGE SCALE GENOMIC DNA]</scope>
</reference>
<name>A0AAR2J749_PYGNA</name>
<comment type="catalytic activity">
    <reaction evidence="20">
        <text>Na(+)(in) = Na(+)(out)</text>
        <dbReference type="Rhea" id="RHEA:34963"/>
        <dbReference type="ChEBI" id="CHEBI:29101"/>
    </reaction>
</comment>
<evidence type="ECO:0000256" key="5">
    <source>
        <dbReference type="ARBA" id="ARBA00022475"/>
    </source>
</evidence>
<feature type="transmembrane region" description="Helical" evidence="25">
    <location>
        <begin position="772"/>
        <end position="800"/>
    </location>
</feature>
<feature type="transmembrane region" description="Helical" evidence="25">
    <location>
        <begin position="1118"/>
        <end position="1134"/>
    </location>
</feature>
<feature type="domain" description="SCN5A-like C-terminal IQ motif" evidence="30">
    <location>
        <begin position="1765"/>
        <end position="1798"/>
    </location>
</feature>
<evidence type="ECO:0000256" key="25">
    <source>
        <dbReference type="RuleBase" id="RU361132"/>
    </source>
</evidence>
<feature type="transmembrane region" description="Helical" evidence="25">
    <location>
        <begin position="692"/>
        <end position="715"/>
    </location>
</feature>
<reference evidence="31" key="3">
    <citation type="submission" date="2025-09" db="UniProtKB">
        <authorList>
            <consortium name="Ensembl"/>
        </authorList>
    </citation>
    <scope>IDENTIFICATION</scope>
</reference>
<dbReference type="Gene3D" id="1.20.5.1190">
    <property type="entry name" value="iswi atpase"/>
    <property type="match status" value="1"/>
</dbReference>
<evidence type="ECO:0000256" key="18">
    <source>
        <dbReference type="ARBA" id="ARBA00023303"/>
    </source>
</evidence>
<dbReference type="FunFam" id="1.20.120.350:FF:000003">
    <property type="entry name" value="Voltage-dependent sodium channel"/>
    <property type="match status" value="1"/>
</dbReference>
<dbReference type="FunFam" id="1.20.5.1190:FF:000001">
    <property type="entry name" value="Sodium channel protein"/>
    <property type="match status" value="1"/>
</dbReference>
<keyword evidence="32" id="KW-1185">Reference proteome</keyword>
<evidence type="ECO:0000259" key="27">
    <source>
        <dbReference type="Pfam" id="PF00520"/>
    </source>
</evidence>
<dbReference type="Pfam" id="PF24609">
    <property type="entry name" value="IQ_SCN5A_C"/>
    <property type="match status" value="1"/>
</dbReference>
<evidence type="ECO:0000256" key="10">
    <source>
        <dbReference type="ARBA" id="ARBA00022882"/>
    </source>
</evidence>
<evidence type="ECO:0000256" key="17">
    <source>
        <dbReference type="ARBA" id="ARBA00023201"/>
    </source>
</evidence>
<keyword evidence="11 25" id="KW-1133">Transmembrane helix</keyword>
<protein>
    <recommendedName>
        <fullName evidence="25">Sodium channel protein</fullName>
    </recommendedName>
</protein>
<dbReference type="Ensembl" id="ENSPNAT00000081510.1">
    <property type="protein sequence ID" value="ENSPNAP00000046162.1"/>
    <property type="gene ID" value="ENSPNAG00000005899.2"/>
</dbReference>
<keyword evidence="5" id="KW-1003">Cell membrane</keyword>
<dbReference type="CDD" id="cd13433">
    <property type="entry name" value="Na_channel_gate"/>
    <property type="match status" value="1"/>
</dbReference>
<dbReference type="FunFam" id="1.10.238.10:FF:000002">
    <property type="entry name" value="Sodium channel protein"/>
    <property type="match status" value="1"/>
</dbReference>
<dbReference type="GeneTree" id="ENSGT00940000154992"/>
<evidence type="ECO:0000256" key="14">
    <source>
        <dbReference type="ARBA" id="ARBA00023136"/>
    </source>
</evidence>
<organism evidence="31 32">
    <name type="scientific">Pygocentrus nattereri</name>
    <name type="common">Red-bellied piranha</name>
    <dbReference type="NCBI Taxonomy" id="42514"/>
    <lineage>
        <taxon>Eukaryota</taxon>
        <taxon>Metazoa</taxon>
        <taxon>Chordata</taxon>
        <taxon>Craniata</taxon>
        <taxon>Vertebrata</taxon>
        <taxon>Euteleostomi</taxon>
        <taxon>Actinopterygii</taxon>
        <taxon>Neopterygii</taxon>
        <taxon>Teleostei</taxon>
        <taxon>Ostariophysi</taxon>
        <taxon>Characiformes</taxon>
        <taxon>Characoidei</taxon>
        <taxon>Pygocentrus</taxon>
    </lineage>
</organism>
<evidence type="ECO:0000259" key="29">
    <source>
        <dbReference type="Pfam" id="PF11933"/>
    </source>
</evidence>
<keyword evidence="7 25" id="KW-0812">Transmembrane</keyword>
<feature type="transmembrane region" description="Helical" evidence="25">
    <location>
        <begin position="1210"/>
        <end position="1230"/>
    </location>
</feature>
<keyword evidence="17 25" id="KW-0739">Sodium transport</keyword>
<dbReference type="InterPro" id="IPR043203">
    <property type="entry name" value="VGCC_Ca_Na"/>
</dbReference>
<keyword evidence="16" id="KW-0325">Glycoprotein</keyword>
<dbReference type="FunFam" id="1.20.120.350:FF:000002">
    <property type="entry name" value="Sodium channel protein"/>
    <property type="match status" value="1"/>
</dbReference>
<comment type="similarity">
    <text evidence="2">Belongs to the sodium channel (TC 1.A.1.10) family. Nav1.8/SCN10A subfamily.</text>
</comment>
<keyword evidence="18 25" id="KW-0407">Ion channel</keyword>
<feature type="transmembrane region" description="Helical" evidence="25">
    <location>
        <begin position="1429"/>
        <end position="1451"/>
    </location>
</feature>
<evidence type="ECO:0000256" key="26">
    <source>
        <dbReference type="SAM" id="MobiDB-lite"/>
    </source>
</evidence>
<evidence type="ECO:0000256" key="8">
    <source>
        <dbReference type="ARBA" id="ARBA00022737"/>
    </source>
</evidence>
<feature type="region of interest" description="Disordered" evidence="26">
    <location>
        <begin position="1827"/>
        <end position="1883"/>
    </location>
</feature>
<keyword evidence="9" id="KW-0832">Ubl conjugation</keyword>
<feature type="domain" description="Ion transport" evidence="27">
    <location>
        <begin position="1398"/>
        <end position="1653"/>
    </location>
</feature>
<comment type="function">
    <text evidence="25">Mediates the voltage-dependent sodium ion permeability of excitable membranes. Assuming opened or closed conformations in response to the voltage difference across the membrane, the protein forms a sodium-selective channel through which Na(+) ions may pass in accordance with their electrochemical gradient.</text>
</comment>
<keyword evidence="3 25" id="KW-0813">Transport</keyword>
<dbReference type="Gene3D" id="1.10.238.10">
    <property type="entry name" value="EF-hand"/>
    <property type="match status" value="1"/>
</dbReference>
<comment type="subunit">
    <text evidence="24">Voltage-gated sodium (Nav) channels consist of an ion-conducting alpha subunit which is functional on its own associated with regulatory beta subunits.</text>
</comment>
<keyword evidence="12 25" id="KW-0915">Sodium</keyword>
<evidence type="ECO:0000256" key="20">
    <source>
        <dbReference type="ARBA" id="ARBA00036239"/>
    </source>
</evidence>
<evidence type="ECO:0000256" key="21">
    <source>
        <dbReference type="ARBA" id="ARBA00038083"/>
    </source>
</evidence>
<dbReference type="InterPro" id="IPR001696">
    <property type="entry name" value="Na_channel_asu"/>
</dbReference>
<dbReference type="FunFam" id="1.20.120.350:FF:000005">
    <property type="entry name" value="Sodium channel protein"/>
    <property type="match status" value="1"/>
</dbReference>
<feature type="domain" description="Ion transport" evidence="27">
    <location>
        <begin position="137"/>
        <end position="414"/>
    </location>
</feature>
<dbReference type="PROSITE" id="PS50096">
    <property type="entry name" value="IQ"/>
    <property type="match status" value="1"/>
</dbReference>
<feature type="compositionally biased region" description="Low complexity" evidence="26">
    <location>
        <begin position="1837"/>
        <end position="1847"/>
    </location>
</feature>
<evidence type="ECO:0000256" key="7">
    <source>
        <dbReference type="ARBA" id="ARBA00022692"/>
    </source>
</evidence>
<keyword evidence="8" id="KW-0677">Repeat</keyword>
<feature type="domain" description="Sodium ion transport-associated" evidence="28">
    <location>
        <begin position="996"/>
        <end position="1073"/>
    </location>
</feature>
<evidence type="ECO:0000313" key="32">
    <source>
        <dbReference type="Proteomes" id="UP001501920"/>
    </source>
</evidence>
<dbReference type="FunFam" id="1.10.287.70:FF:000006">
    <property type="entry name" value="Sodium channel protein"/>
    <property type="match status" value="1"/>
</dbReference>
<sequence>MAAMLFPPGPDSLHRFTRESLAGIEQRITEEQARNARAYQEDLGDVEMPKPRADLEAGKQLPRIFGDIPSGLVGVPLEDIDPFYFQNQRTFIVLNKGKAIFRFSATSALYIFSPFHPIRRASIKILVHSYPFCCPTIGLFIMCTILTNCCFMAMSEPAQWAKYVEYTFTGIYTFESLIKILARGFCIGPFTFLRDPWNWLDFSVIVMAYVTEFVDLGNVSALRTFRVLRALKTISVIPGLKTIVGALIQSVKKLADVMILTVFCLSVFALIGLQLFMGNLRQKCVRSPAHCINNTVPSLLYSNNNFYKVEGAKDALICGNASDAGKCPDGFECMKIGRNPNYGYTSFDTFGWAFLSLFRLMTQDYWENLYHQTLRSAGKTYMVFFVVVIFLGSFYLVNLILAVVAMAYEEQNQATIAEAWQKEKEFQLAMEQLKKEQQVLIDVMHCILCGNEVQNGKKMQIILDCSFFPQQTHALLVRTLSSRTRRGSQVSIFNFRPRNKDSEADADDEFSIYGDSDSRTGSLVIPWHRRRTSAQSTGSHGSQVFFPSLNINGKLFVAMDQNGISGPGPLSPLPLPTCTMEKVKEESVSNCIMLLPQVSQEGRDRALSAASYLTDAMEELEEAQQKCHPCWYVFAHKYLVWTCCPSWLKLKEWVKFMVMDPFLDLAITICIVLNTLFMALEHYPMTDEFNKMLSVGNLVFTGIFTAEMVLKIIALDPYYYFQQGWNIFDSFIVCLSLMELGLSNVEGLSVLRSFRLLRVFKLAKSWPTLNTLIKIIGNSVGALGNLTLVLAIIVFIFAVVGMQLFGKNYEQCVCKISKDCTLPRWHMKDFFHSFLIVFRVLCGEWIETMWDCMEVAGQPLCILVFMLVMVIGNLVVLNLFLALLLSSFSADNLSAPDEDGEMNNLQIAIARIHRGIGWLRRALCDFFNGNFKRRRQKAKEAKAMLKLKRLSQQAQRAEGNGTAGSLLDIIAVFLPLCRSVMQEASFRSATEAISRLIGSLGFQSDDISLSEGSTVDLRKPGEEEDEYSEMAEEDMDPDNCFPDVCVRHFQCCEINTNEGLGRIWWRLRKTCFQIVEHSWFETFIIFMILISSGALAFEDIYIEQRKVIKIVLEYADKIFTYIFILEMTLKWIAYGFKKYFTNYWCWLDFLIVDISLIGLLARALSFDQIGTVRVLRTLRALRPLRAVSRFAGMRVVVNALIGAIPSIMNVLLVCLIFWLIFSIMGVNLFAGKFGRCINRTGFIYNTSHINNKTECLAMNDTQYYWTKVKVNFDNVGAGYLALLQVATFKGWMEIMYAAVDSRAVEEQPIKEINLYMYLYFVIFIIFGSFFTLNLFIGVIIDNFNQQKRKISGQDIFMTEEQKKYYNAMKKLGSKKPQKPIPRPLNSVQGFFFDLVSKQAFDIMIMLLILLNMVTMMVETDEQSPRMESILYNINLAFIVIFTTECIIKLIALRCYFFTVSWNIFDFVVVILSIVGIVLADIIEKYFVSPTLFRVIRLARIGRILRLIRGAKGIRTLLFALMMSLPALFNIGLLLFLVMFIYAIFGMANFAYVKKQGGIDDMFNFETFGNSMICLFQITTSAGWDSLLSPILNNSPEECDPNIPHTGTNARGNCGNPSVGITFFVTYIIISFLIVVNMYIAIILENFSVATEESTEPLSEDDFEMFYEVWEKFDPEATQFIEYAKLSDFADTLSEPLRIAKPNKIKLISMDLPMVSGDKIHCLDILFAFTKRVLGESGEMDALKQQMEEKFMMANPSKISYEPITTTLRRKQEEVSAVVIQRAFRRHLVRRQLKQASFLYRQINLEGAAKVDESPPEKEGLIASMMKENYGPEAEDLSSTSSPPSYDSVTRATSEIFQTLIAEPRNSDLSKSYPEPDRDRETFL</sequence>
<dbReference type="PRINTS" id="PR00170">
    <property type="entry name" value="NACHANNEL"/>
</dbReference>
<feature type="domain" description="Ion transport" evidence="27">
    <location>
        <begin position="661"/>
        <end position="891"/>
    </location>
</feature>
<reference evidence="31" key="2">
    <citation type="submission" date="2025-08" db="UniProtKB">
        <authorList>
            <consortium name="Ensembl"/>
        </authorList>
    </citation>
    <scope>IDENTIFICATION</scope>
</reference>
<comment type="function">
    <text evidence="23">Pore-forming subunit of a voltage-gated sodium (Nav) channel that directly mediates the depolarizing phase of action potentials in excitable membranes. Navs, also called VGSCs (voltage-gated sodium channels) or VDSCs (voltage-dependent sodium channels), operate by switching between closed and open conformations depending on the voltage difference across the membrane. In the open conformation they allow Na(+) ions to selectively pass through the pore, along their electrochemical gradient. The influx of Na+ ions provokes membrane depolarization, initiating the propagation of electrical signals throughout cells and tissues.</text>
</comment>
<feature type="compositionally biased region" description="Basic and acidic residues" evidence="26">
    <location>
        <begin position="1873"/>
        <end position="1883"/>
    </location>
</feature>
<feature type="transmembrane region" description="Helical" evidence="25">
    <location>
        <begin position="1146"/>
        <end position="1165"/>
    </location>
</feature>
<keyword evidence="14 25" id="KW-0472">Membrane</keyword>
<dbReference type="SUPFAM" id="SSF81324">
    <property type="entry name" value="Voltage-gated potassium channels"/>
    <property type="match status" value="4"/>
</dbReference>
<dbReference type="InterPro" id="IPR010526">
    <property type="entry name" value="Na_trans_assoc_dom"/>
</dbReference>
<dbReference type="GO" id="GO:0001518">
    <property type="term" value="C:voltage-gated sodium channel complex"/>
    <property type="evidence" value="ECO:0007669"/>
    <property type="project" value="UniProtKB-UniRule"/>
</dbReference>
<evidence type="ECO:0000256" key="12">
    <source>
        <dbReference type="ARBA" id="ARBA00023053"/>
    </source>
</evidence>
<keyword evidence="6" id="KW-0597">Phosphoprotein</keyword>
<comment type="subunit">
    <text evidence="22">The channel consists of an ion conducting pore forming alpha-subunit regulated by one or more associated auxiliary subunits SCN1B, SCN2B and SCN3B; electrophysiological properties may vary depending on the type of the associated beta subunits. Found in a number of complexes with PRX, DYNLT1 and PDZD2. Interacts with proteins such as FSTL1, PRX, DYNLT1, PDZD2, S100A10 and many others. Interacts with NEDD4 and NEDD4L.</text>
</comment>
<comment type="caution">
    <text evidence="25">Lacks conserved residue(s) required for the propagation of feature annotation.</text>
</comment>